<feature type="signal peptide" evidence="2">
    <location>
        <begin position="1"/>
        <end position="21"/>
    </location>
</feature>
<comment type="subcellular location">
    <subcellularLocation>
        <location evidence="2">Cell membrane</location>
        <topology evidence="2">Lipid-anchor</topology>
    </subcellularLocation>
</comment>
<comment type="similarity">
    <text evidence="1 2">Belongs to the outer membrane factor (OMF) (TC 1.B.17) family.</text>
</comment>
<dbReference type="PROSITE" id="PS51257">
    <property type="entry name" value="PROKAR_LIPOPROTEIN"/>
    <property type="match status" value="1"/>
</dbReference>
<keyword evidence="2" id="KW-1134">Transmembrane beta strand</keyword>
<keyword evidence="2 4" id="KW-0449">Lipoprotein</keyword>
<dbReference type="InterPro" id="IPR010131">
    <property type="entry name" value="MdtP/NodT-like"/>
</dbReference>
<keyword evidence="2" id="KW-0472">Membrane</keyword>
<dbReference type="STRING" id="42354.SAMN05216333_11064"/>
<keyword evidence="2" id="KW-0564">Palmitate</keyword>
<dbReference type="GO" id="GO:0015562">
    <property type="term" value="F:efflux transmembrane transporter activity"/>
    <property type="evidence" value="ECO:0007669"/>
    <property type="project" value="InterPro"/>
</dbReference>
<dbReference type="Proteomes" id="UP000198814">
    <property type="component" value="Unassembled WGS sequence"/>
</dbReference>
<evidence type="ECO:0000256" key="2">
    <source>
        <dbReference type="RuleBase" id="RU362097"/>
    </source>
</evidence>
<evidence type="ECO:0000313" key="5">
    <source>
        <dbReference type="Proteomes" id="UP000198814"/>
    </source>
</evidence>
<dbReference type="Gene3D" id="2.20.200.10">
    <property type="entry name" value="Outer membrane efflux proteins (OEP)"/>
    <property type="match status" value="1"/>
</dbReference>
<dbReference type="SUPFAM" id="SSF56954">
    <property type="entry name" value="Outer membrane efflux proteins (OEP)"/>
    <property type="match status" value="1"/>
</dbReference>
<dbReference type="AlphaFoldDB" id="A0A1H8PYL4"/>
<reference evidence="5" key="1">
    <citation type="submission" date="2016-10" db="EMBL/GenBank/DDBJ databases">
        <authorList>
            <person name="Varghese N."/>
            <person name="Submissions S."/>
        </authorList>
    </citation>
    <scope>NUCLEOTIDE SEQUENCE [LARGE SCALE GENOMIC DNA]</scope>
    <source>
        <strain evidence="5">Nm76</strain>
    </source>
</reference>
<evidence type="ECO:0000256" key="1">
    <source>
        <dbReference type="ARBA" id="ARBA00007613"/>
    </source>
</evidence>
<dbReference type="GO" id="GO:0005886">
    <property type="term" value="C:plasma membrane"/>
    <property type="evidence" value="ECO:0007669"/>
    <property type="project" value="UniProtKB-SubCell"/>
</dbReference>
<dbReference type="NCBIfam" id="TIGR01845">
    <property type="entry name" value="outer_NodT"/>
    <property type="match status" value="1"/>
</dbReference>
<dbReference type="EMBL" id="FODO01000010">
    <property type="protein sequence ID" value="SEO47079.1"/>
    <property type="molecule type" value="Genomic_DNA"/>
</dbReference>
<evidence type="ECO:0000313" key="4">
    <source>
        <dbReference type="EMBL" id="SEO47079.1"/>
    </source>
</evidence>
<sequence>MCFTMKPFHLFCFLLPLFALSACSLLSERRTGDAGADIPQQWSEHAVEQSVAVSWVETFQDATLKQLVDRALENNYELKAAAARIQAAAAQARIDGSPRWPQVFFSADYEEVQIRDAGFGSARFNVFEALFGVSWEVDLWGRIRDSHLSALTEATAVQADFQGTRLSLAARVAQSYFELIEAELQSAIIEQSIKERGVIADLVRGRFQRGLVRGLDLRLALNDLTNAEAQLKQARNRVQQISKRLETLLGNYPEDKVWSITQLPLLPAVIPAGLPSELLERRPDLIAAFKRLQAADLRTASAQKLRLPRITLTATGGSRSVDLTELVDPRAAAWNVFAGLVQPLFTGWRIQGEIFRNQARAEEALNQYKNTALNAFREVEQALAAEEWLRQQEIALRKAVEHTGSSQKLAIYSYRNGTIEILTLLDSYRSMLNAQTAHLSVTRQLLSNRINLYLALGGNA</sequence>
<protein>
    <submittedName>
        <fullName evidence="4">Efflux transporter, outer membrane factor (OMF) lipoprotein, NodT family</fullName>
    </submittedName>
</protein>
<name>A0A1H8PYL4_9PROT</name>
<keyword evidence="3" id="KW-0175">Coiled coil</keyword>
<feature type="coiled-coil region" evidence="3">
    <location>
        <begin position="217"/>
        <end position="251"/>
    </location>
</feature>
<evidence type="ECO:0000256" key="3">
    <source>
        <dbReference type="SAM" id="Coils"/>
    </source>
</evidence>
<dbReference type="PANTHER" id="PTHR30203:SF23">
    <property type="entry name" value="OUTER MEMBRANE EFFLUX PROTEIN"/>
    <property type="match status" value="1"/>
</dbReference>
<dbReference type="InterPro" id="IPR003423">
    <property type="entry name" value="OMP_efflux"/>
</dbReference>
<keyword evidence="2" id="KW-0732">Signal</keyword>
<dbReference type="Gene3D" id="1.20.1600.10">
    <property type="entry name" value="Outer membrane efflux proteins (OEP)"/>
    <property type="match status" value="1"/>
</dbReference>
<dbReference type="Pfam" id="PF02321">
    <property type="entry name" value="OEP"/>
    <property type="match status" value="2"/>
</dbReference>
<keyword evidence="2" id="KW-0812">Transmembrane</keyword>
<feature type="chain" id="PRO_5011333233" evidence="2">
    <location>
        <begin position="22"/>
        <end position="460"/>
    </location>
</feature>
<dbReference type="PANTHER" id="PTHR30203">
    <property type="entry name" value="OUTER MEMBRANE CATION EFFLUX PROTEIN"/>
    <property type="match status" value="1"/>
</dbReference>
<gene>
    <name evidence="4" type="ORF">SAMN05216333_11064</name>
</gene>
<accession>A0A1H8PYL4</accession>
<proteinExistence type="inferred from homology"/>
<organism evidence="4 5">
    <name type="scientific">Nitrosomonas oligotropha</name>
    <dbReference type="NCBI Taxonomy" id="42354"/>
    <lineage>
        <taxon>Bacteria</taxon>
        <taxon>Pseudomonadati</taxon>
        <taxon>Pseudomonadota</taxon>
        <taxon>Betaproteobacteria</taxon>
        <taxon>Nitrosomonadales</taxon>
        <taxon>Nitrosomonadaceae</taxon>
        <taxon>Nitrosomonas</taxon>
    </lineage>
</organism>
<keyword evidence="5" id="KW-1185">Reference proteome</keyword>